<dbReference type="Proteomes" id="UP001281731">
    <property type="component" value="Unassembled WGS sequence"/>
</dbReference>
<name>A0AAW9HUX2_9ACTO</name>
<comment type="cofactor">
    <cofactor evidence="6">
        <name>Co(2+)</name>
        <dbReference type="ChEBI" id="CHEBI:48828"/>
    </cofactor>
    <cofactor evidence="6">
        <name>Zn(2+)</name>
        <dbReference type="ChEBI" id="CHEBI:29105"/>
    </cofactor>
    <cofactor evidence="6">
        <name>Mn(2+)</name>
        <dbReference type="ChEBI" id="CHEBI:29035"/>
    </cofactor>
    <cofactor evidence="6">
        <name>Fe(2+)</name>
        <dbReference type="ChEBI" id="CHEBI:29033"/>
    </cofactor>
    <text evidence="6">Binds 2 divalent metal cations per subunit. Has a high-affinity and a low affinity metal-binding site. The true nature of the physiological cofactor is under debate. The enzyme is active with cobalt, zinc, manganese or divalent iron ions. Most likely, methionine aminopeptidases function as mononuclear Fe(2+)-metalloproteases under physiological conditions, and the catalytically relevant metal-binding site has been assigned to the histidine-containing high-affinity site.</text>
</comment>
<dbReference type="GO" id="GO:0006508">
    <property type="term" value="P:proteolysis"/>
    <property type="evidence" value="ECO:0007669"/>
    <property type="project" value="UniProtKB-KW"/>
</dbReference>
<gene>
    <name evidence="6 9" type="primary">map</name>
    <name evidence="9" type="ORF">R6G80_03815</name>
</gene>
<feature type="binding site" evidence="6">
    <location>
        <position position="177"/>
    </location>
    <ligand>
        <name>a divalent metal cation</name>
        <dbReference type="ChEBI" id="CHEBI:60240"/>
        <label>2</label>
        <note>catalytic</note>
    </ligand>
</feature>
<reference evidence="9" key="1">
    <citation type="submission" date="2023-10" db="EMBL/GenBank/DDBJ databases">
        <title>Whole Genome based description of the genera Actinobaculum and Actinotignum reveals a complex phylogenetic relationship within the species included in the genus Actinotignum.</title>
        <authorList>
            <person name="Jensen C.S."/>
            <person name="Dargis R."/>
            <person name="Kemp M."/>
            <person name="Christensen J.J."/>
        </authorList>
    </citation>
    <scope>NUCLEOTIDE SEQUENCE</scope>
    <source>
        <strain evidence="9">SLA_B511</strain>
    </source>
</reference>
<comment type="function">
    <text evidence="1 6">Removes the N-terminal methionine from nascent proteins. The N-terminal methionine is often cleaved when the second residue in the primary sequence is small and uncharged (Met-Ala-, Cys, Gly, Pro, Ser, Thr, or Val). Requires deformylation of the N(alpha)-formylated initiator methionine before it can be hydrolyzed.</text>
</comment>
<sequence length="275" mass="29912">MSGITYKTDEQILAMRESALIVNDIHIALREEVRPGVSTAYLDRVAKRVLDDHGVVSNFLGYYGYPANTCISVNNVVVHGIPNEETILQPGDLVSMDCGAVKNGWHGDSAFSVVLPGGDPEVTRRRQRLCDLTEESMWVGIAAMATKKYVGGIGQAIDDFVCRQIPEPGIVEDFTGHGIGRSMHEDPNVFNYATRGRGPRLKPGMVLCIEPILVDGHQENYTLDDEWTVLSKDGSDAAHWESQVALHKGGIWVLNKPDGGAAKLATYGIEVAPLG</sequence>
<comment type="similarity">
    <text evidence="6">Belongs to the peptidase M24A family. Methionine aminopeptidase type 1 subfamily.</text>
</comment>
<dbReference type="GO" id="GO:0070006">
    <property type="term" value="F:metalloaminopeptidase activity"/>
    <property type="evidence" value="ECO:0007669"/>
    <property type="project" value="UniProtKB-UniRule"/>
</dbReference>
<dbReference type="PANTHER" id="PTHR43330">
    <property type="entry name" value="METHIONINE AMINOPEPTIDASE"/>
    <property type="match status" value="1"/>
</dbReference>
<dbReference type="SUPFAM" id="SSF55920">
    <property type="entry name" value="Creatinase/aminopeptidase"/>
    <property type="match status" value="1"/>
</dbReference>
<dbReference type="NCBIfam" id="TIGR00500">
    <property type="entry name" value="met_pdase_I"/>
    <property type="match status" value="1"/>
</dbReference>
<dbReference type="PANTHER" id="PTHR43330:SF27">
    <property type="entry name" value="METHIONINE AMINOPEPTIDASE"/>
    <property type="match status" value="1"/>
</dbReference>
<evidence type="ECO:0000256" key="2">
    <source>
        <dbReference type="ARBA" id="ARBA00022438"/>
    </source>
</evidence>
<feature type="binding site" evidence="6">
    <location>
        <position position="108"/>
    </location>
    <ligand>
        <name>a divalent metal cation</name>
        <dbReference type="ChEBI" id="CHEBI:60240"/>
        <label>2</label>
        <note>catalytic</note>
    </ligand>
</feature>
<dbReference type="Pfam" id="PF00557">
    <property type="entry name" value="Peptidase_M24"/>
    <property type="match status" value="1"/>
</dbReference>
<evidence type="ECO:0000256" key="5">
    <source>
        <dbReference type="ARBA" id="ARBA00022801"/>
    </source>
</evidence>
<dbReference type="PRINTS" id="PR00599">
    <property type="entry name" value="MAPEPTIDASE"/>
</dbReference>
<dbReference type="InterPro" id="IPR002467">
    <property type="entry name" value="Pept_M24A_MAP1"/>
</dbReference>
<keyword evidence="3 6" id="KW-0645">Protease</keyword>
<comment type="catalytic activity">
    <reaction evidence="6 7">
        <text>Release of N-terminal amino acids, preferentially methionine, from peptides and arylamides.</text>
        <dbReference type="EC" id="3.4.11.18"/>
    </reaction>
</comment>
<evidence type="ECO:0000256" key="7">
    <source>
        <dbReference type="RuleBase" id="RU003653"/>
    </source>
</evidence>
<dbReference type="AlphaFoldDB" id="A0AAW9HUX2"/>
<evidence type="ECO:0000259" key="8">
    <source>
        <dbReference type="Pfam" id="PF00557"/>
    </source>
</evidence>
<keyword evidence="4 6" id="KW-0479">Metal-binding</keyword>
<feature type="binding site" evidence="6">
    <location>
        <position position="184"/>
    </location>
    <ligand>
        <name>substrate</name>
    </ligand>
</feature>
<dbReference type="Gene3D" id="3.90.230.10">
    <property type="entry name" value="Creatinase/methionine aminopeptidase superfamily"/>
    <property type="match status" value="1"/>
</dbReference>
<comment type="caution">
    <text evidence="9">The sequence shown here is derived from an EMBL/GenBank/DDBJ whole genome shotgun (WGS) entry which is preliminary data.</text>
</comment>
<keyword evidence="2 6" id="KW-0031">Aminopeptidase</keyword>
<proteinExistence type="inferred from homology"/>
<keyword evidence="5 6" id="KW-0378">Hydrolase</keyword>
<feature type="binding site" evidence="6">
    <location>
        <position position="210"/>
    </location>
    <ligand>
        <name>a divalent metal cation</name>
        <dbReference type="ChEBI" id="CHEBI:60240"/>
        <label>2</label>
        <note>catalytic</note>
    </ligand>
</feature>
<dbReference type="InterPro" id="IPR001714">
    <property type="entry name" value="Pept_M24_MAP"/>
</dbReference>
<evidence type="ECO:0000256" key="1">
    <source>
        <dbReference type="ARBA" id="ARBA00002521"/>
    </source>
</evidence>
<feature type="binding site" evidence="6">
    <location>
        <position position="241"/>
    </location>
    <ligand>
        <name>a divalent metal cation</name>
        <dbReference type="ChEBI" id="CHEBI:60240"/>
        <label>1</label>
    </ligand>
</feature>
<feature type="binding site" evidence="6">
    <location>
        <position position="79"/>
    </location>
    <ligand>
        <name>substrate</name>
    </ligand>
</feature>
<evidence type="ECO:0000256" key="3">
    <source>
        <dbReference type="ARBA" id="ARBA00022670"/>
    </source>
</evidence>
<feature type="binding site" evidence="6">
    <location>
        <position position="97"/>
    </location>
    <ligand>
        <name>a divalent metal cation</name>
        <dbReference type="ChEBI" id="CHEBI:60240"/>
        <label>1</label>
    </ligand>
</feature>
<dbReference type="InterPro" id="IPR036005">
    <property type="entry name" value="Creatinase/aminopeptidase-like"/>
</dbReference>
<evidence type="ECO:0000313" key="10">
    <source>
        <dbReference type="Proteomes" id="UP001281731"/>
    </source>
</evidence>
<dbReference type="GO" id="GO:0004239">
    <property type="term" value="F:initiator methionyl aminopeptidase activity"/>
    <property type="evidence" value="ECO:0007669"/>
    <property type="project" value="UniProtKB-UniRule"/>
</dbReference>
<feature type="binding site" evidence="6">
    <location>
        <position position="241"/>
    </location>
    <ligand>
        <name>a divalent metal cation</name>
        <dbReference type="ChEBI" id="CHEBI:60240"/>
        <label>2</label>
        <note>catalytic</note>
    </ligand>
</feature>
<dbReference type="GO" id="GO:0046872">
    <property type="term" value="F:metal ion binding"/>
    <property type="evidence" value="ECO:0007669"/>
    <property type="project" value="UniProtKB-UniRule"/>
</dbReference>
<dbReference type="InterPro" id="IPR000994">
    <property type="entry name" value="Pept_M24"/>
</dbReference>
<protein>
    <recommendedName>
        <fullName evidence="6 7">Methionine aminopeptidase</fullName>
        <shortName evidence="6">MAP</shortName>
        <shortName evidence="6">MetAP</shortName>
        <ecNumber evidence="6 7">3.4.11.18</ecNumber>
    </recommendedName>
    <alternativeName>
        <fullName evidence="6">Peptidase M</fullName>
    </alternativeName>
</protein>
<comment type="subunit">
    <text evidence="6">Monomer.</text>
</comment>
<dbReference type="HAMAP" id="MF_01974">
    <property type="entry name" value="MetAP_1"/>
    <property type="match status" value="1"/>
</dbReference>
<feature type="domain" description="Peptidase M24" evidence="8">
    <location>
        <begin position="14"/>
        <end position="245"/>
    </location>
</feature>
<dbReference type="CDD" id="cd01086">
    <property type="entry name" value="MetAP1"/>
    <property type="match status" value="1"/>
</dbReference>
<dbReference type="GO" id="GO:0005829">
    <property type="term" value="C:cytosol"/>
    <property type="evidence" value="ECO:0007669"/>
    <property type="project" value="TreeGrafter"/>
</dbReference>
<accession>A0AAW9HUX2</accession>
<organism evidence="9 10">
    <name type="scientific">Actinotignum urinale</name>
    <dbReference type="NCBI Taxonomy" id="190146"/>
    <lineage>
        <taxon>Bacteria</taxon>
        <taxon>Bacillati</taxon>
        <taxon>Actinomycetota</taxon>
        <taxon>Actinomycetes</taxon>
        <taxon>Actinomycetales</taxon>
        <taxon>Actinomycetaceae</taxon>
        <taxon>Actinotignum</taxon>
    </lineage>
</organism>
<evidence type="ECO:0000256" key="4">
    <source>
        <dbReference type="ARBA" id="ARBA00022723"/>
    </source>
</evidence>
<dbReference type="PROSITE" id="PS00680">
    <property type="entry name" value="MAP_1"/>
    <property type="match status" value="1"/>
</dbReference>
<dbReference type="EMBL" id="JAWNGC010000003">
    <property type="protein sequence ID" value="MDY5154853.1"/>
    <property type="molecule type" value="Genomic_DNA"/>
</dbReference>
<evidence type="ECO:0000313" key="9">
    <source>
        <dbReference type="EMBL" id="MDY5154853.1"/>
    </source>
</evidence>
<evidence type="ECO:0000256" key="6">
    <source>
        <dbReference type="HAMAP-Rule" id="MF_01974"/>
    </source>
</evidence>
<feature type="binding site" evidence="6">
    <location>
        <position position="108"/>
    </location>
    <ligand>
        <name>a divalent metal cation</name>
        <dbReference type="ChEBI" id="CHEBI:60240"/>
        <label>1</label>
    </ligand>
</feature>
<dbReference type="EC" id="3.4.11.18" evidence="6 7"/>
<dbReference type="RefSeq" id="WP_320756456.1">
    <property type="nucleotide sequence ID" value="NZ_JAWNGB010000001.1"/>
</dbReference>